<proteinExistence type="predicted"/>
<evidence type="ECO:0000259" key="2">
    <source>
        <dbReference type="PROSITE" id="PS51186"/>
    </source>
</evidence>
<dbReference type="InterPro" id="IPR000182">
    <property type="entry name" value="GNAT_dom"/>
</dbReference>
<dbReference type="CDD" id="cd04301">
    <property type="entry name" value="NAT_SF"/>
    <property type="match status" value="1"/>
</dbReference>
<name>A0A2A9EHU0_9MICO</name>
<dbReference type="Gene3D" id="3.40.630.30">
    <property type="match status" value="1"/>
</dbReference>
<comment type="caution">
    <text evidence="3">The sequence shown here is derived from an EMBL/GenBank/DDBJ whole genome shotgun (WGS) entry which is preliminary data.</text>
</comment>
<evidence type="ECO:0000313" key="3">
    <source>
        <dbReference type="EMBL" id="PFG38393.1"/>
    </source>
</evidence>
<dbReference type="Proteomes" id="UP000222106">
    <property type="component" value="Unassembled WGS sequence"/>
</dbReference>
<keyword evidence="3" id="KW-0012">Acyltransferase</keyword>
<evidence type="ECO:0000256" key="1">
    <source>
        <dbReference type="SAM" id="MobiDB-lite"/>
    </source>
</evidence>
<feature type="region of interest" description="Disordered" evidence="1">
    <location>
        <begin position="119"/>
        <end position="147"/>
    </location>
</feature>
<accession>A0A2A9EHU0</accession>
<dbReference type="AlphaFoldDB" id="A0A2A9EHU0"/>
<dbReference type="InterPro" id="IPR016181">
    <property type="entry name" value="Acyl_CoA_acyltransferase"/>
</dbReference>
<organism evidence="3 4">
    <name type="scientific">Georgenia soli</name>
    <dbReference type="NCBI Taxonomy" id="638953"/>
    <lineage>
        <taxon>Bacteria</taxon>
        <taxon>Bacillati</taxon>
        <taxon>Actinomycetota</taxon>
        <taxon>Actinomycetes</taxon>
        <taxon>Micrococcales</taxon>
        <taxon>Bogoriellaceae</taxon>
        <taxon>Georgenia</taxon>
    </lineage>
</organism>
<dbReference type="InterPro" id="IPR039143">
    <property type="entry name" value="GNPNAT1-like"/>
</dbReference>
<feature type="compositionally biased region" description="Low complexity" evidence="1">
    <location>
        <begin position="119"/>
        <end position="142"/>
    </location>
</feature>
<protein>
    <submittedName>
        <fullName evidence="3">Putative GNAT family N-acyltransferase</fullName>
    </submittedName>
</protein>
<reference evidence="3 4" key="1">
    <citation type="submission" date="2017-10" db="EMBL/GenBank/DDBJ databases">
        <title>Sequencing the genomes of 1000 actinobacteria strains.</title>
        <authorList>
            <person name="Klenk H.-P."/>
        </authorList>
    </citation>
    <scope>NUCLEOTIDE SEQUENCE [LARGE SCALE GENOMIC DNA]</scope>
    <source>
        <strain evidence="3 4">DSM 21838</strain>
    </source>
</reference>
<dbReference type="GO" id="GO:0008080">
    <property type="term" value="F:N-acetyltransferase activity"/>
    <property type="evidence" value="ECO:0007669"/>
    <property type="project" value="TreeGrafter"/>
</dbReference>
<keyword evidence="4" id="KW-1185">Reference proteome</keyword>
<gene>
    <name evidence="3" type="ORF">ATJ97_0870</name>
</gene>
<evidence type="ECO:0000313" key="4">
    <source>
        <dbReference type="Proteomes" id="UP000222106"/>
    </source>
</evidence>
<dbReference type="RefSeq" id="WP_098482673.1">
    <property type="nucleotide sequence ID" value="NZ_PDJI01000004.1"/>
</dbReference>
<dbReference type="PANTHER" id="PTHR13355">
    <property type="entry name" value="GLUCOSAMINE 6-PHOSPHATE N-ACETYLTRANSFERASE"/>
    <property type="match status" value="1"/>
</dbReference>
<dbReference type="EMBL" id="PDJI01000004">
    <property type="protein sequence ID" value="PFG38393.1"/>
    <property type="molecule type" value="Genomic_DNA"/>
</dbReference>
<dbReference type="OrthoDB" id="9796171at2"/>
<dbReference type="Pfam" id="PF13508">
    <property type="entry name" value="Acetyltransf_7"/>
    <property type="match status" value="1"/>
</dbReference>
<keyword evidence="3" id="KW-0808">Transferase</keyword>
<sequence length="194" mass="20460">MTEVLHSGDGVRVVRVSEREELELAWDVRTEVFVHEQHVPVEEEIDELDTAASTTHVLALDEVTGEALGTGRLLSDPGHEGEVHLGRLAVRAAARGRGIGARLVIAIEGLALAGHAAAESGTPARPGATGPGATNGATGNGTSDDPGTLRVRVVLSAQESAIGFYRRLGYEIVSGERYLDAGIWHQDMAHTVMS</sequence>
<dbReference type="PROSITE" id="PS51186">
    <property type="entry name" value="GNAT"/>
    <property type="match status" value="1"/>
</dbReference>
<dbReference type="SUPFAM" id="SSF55729">
    <property type="entry name" value="Acyl-CoA N-acyltransferases (Nat)"/>
    <property type="match status" value="1"/>
</dbReference>
<feature type="domain" description="N-acetyltransferase" evidence="2">
    <location>
        <begin position="11"/>
        <end position="193"/>
    </location>
</feature>